<organism evidence="5 6">
    <name type="scientific">Naganishia liquefaciens</name>
    <dbReference type="NCBI Taxonomy" id="104408"/>
    <lineage>
        <taxon>Eukaryota</taxon>
        <taxon>Fungi</taxon>
        <taxon>Dikarya</taxon>
        <taxon>Basidiomycota</taxon>
        <taxon>Agaricomycotina</taxon>
        <taxon>Tremellomycetes</taxon>
        <taxon>Filobasidiales</taxon>
        <taxon>Filobasidiaceae</taxon>
        <taxon>Naganishia</taxon>
    </lineage>
</organism>
<evidence type="ECO:0000313" key="5">
    <source>
        <dbReference type="EMBL" id="GHJ85446.1"/>
    </source>
</evidence>
<evidence type="ECO:0000256" key="2">
    <source>
        <dbReference type="ARBA" id="ARBA00022598"/>
    </source>
</evidence>
<dbReference type="PROSITE" id="PS00455">
    <property type="entry name" value="AMP_BINDING"/>
    <property type="match status" value="1"/>
</dbReference>
<dbReference type="InterPro" id="IPR020845">
    <property type="entry name" value="AMP-binding_CS"/>
</dbReference>
<dbReference type="PANTHER" id="PTHR24096:SF149">
    <property type="entry name" value="AMP-BINDING DOMAIN-CONTAINING PROTEIN-RELATED"/>
    <property type="match status" value="1"/>
</dbReference>
<dbReference type="AlphaFoldDB" id="A0A8H3TR58"/>
<evidence type="ECO:0000256" key="1">
    <source>
        <dbReference type="ARBA" id="ARBA00006432"/>
    </source>
</evidence>
<dbReference type="PANTHER" id="PTHR24096">
    <property type="entry name" value="LONG-CHAIN-FATTY-ACID--COA LIGASE"/>
    <property type="match status" value="1"/>
</dbReference>
<dbReference type="Pfam" id="PF13193">
    <property type="entry name" value="AMP-binding_C"/>
    <property type="match status" value="1"/>
</dbReference>
<comment type="caution">
    <text evidence="5">The sequence shown here is derived from an EMBL/GenBank/DDBJ whole genome shotgun (WGS) entry which is preliminary data.</text>
</comment>
<dbReference type="EMBL" id="BLZA01000011">
    <property type="protein sequence ID" value="GHJ85446.1"/>
    <property type="molecule type" value="Genomic_DNA"/>
</dbReference>
<dbReference type="Gene3D" id="3.30.300.30">
    <property type="match status" value="1"/>
</dbReference>
<comment type="similarity">
    <text evidence="1">Belongs to the ATP-dependent AMP-binding enzyme family.</text>
</comment>
<gene>
    <name evidence="5" type="ORF">NliqN6_1848</name>
</gene>
<evidence type="ECO:0000259" key="3">
    <source>
        <dbReference type="Pfam" id="PF00501"/>
    </source>
</evidence>
<feature type="domain" description="AMP-binding enzyme C-terminal" evidence="4">
    <location>
        <begin position="483"/>
        <end position="569"/>
    </location>
</feature>
<evidence type="ECO:0000313" key="6">
    <source>
        <dbReference type="Proteomes" id="UP000620104"/>
    </source>
</evidence>
<dbReference type="InterPro" id="IPR025110">
    <property type="entry name" value="AMP-bd_C"/>
</dbReference>
<accession>A0A8H3TR58</accession>
<dbReference type="SUPFAM" id="SSF56801">
    <property type="entry name" value="Acetyl-CoA synthetase-like"/>
    <property type="match status" value="1"/>
</dbReference>
<dbReference type="OrthoDB" id="1898221at2759"/>
<evidence type="ECO:0000259" key="4">
    <source>
        <dbReference type="Pfam" id="PF13193"/>
    </source>
</evidence>
<dbReference type="InterPro" id="IPR045851">
    <property type="entry name" value="AMP-bd_C_sf"/>
</dbReference>
<dbReference type="GO" id="GO:0016405">
    <property type="term" value="F:CoA-ligase activity"/>
    <property type="evidence" value="ECO:0007669"/>
    <property type="project" value="TreeGrafter"/>
</dbReference>
<dbReference type="Pfam" id="PF00501">
    <property type="entry name" value="AMP-binding"/>
    <property type="match status" value="1"/>
</dbReference>
<feature type="domain" description="AMP-dependent synthetase/ligase" evidence="3">
    <location>
        <begin position="28"/>
        <end position="432"/>
    </location>
</feature>
<sequence length="590" mass="64021">MHIYQSTHPSVTLTDESIVEFLLAAPKPREWRASVDSLTGETKTRGQVFDEALALARGLIVRKHAKRGQVALVFGKTSVDYPVVALGCMAAGVVPSLASAACSPSELLYQLLDCKAAFVFVDPELLHVALEAYKLLHKTKNSTSPFADDQYALQHTILARRQTASLRALEAAQSTSLGADGVASPDTSFPSYVDLQLSRTQAPNAHVPVPLGPEGCQQTAVLCYSSGTTGLPKGVELTHRNLTSVLKQFEIAMPPCVGSEESTPAFLPMYHIYGFVKLGLSPLHRGYSIITIPKFSVKPFCQVVQKYRCTFALVAPPVLIAVSKSPEVDRYDLSSLRWFMTGAAPCGEDLTLEVEKKFAKYGTLVVQGYGSTETSPSSCILDERFAKSHRGCVGLLVPNMEARLVDDDDQDVPVGNSGELWVRGPNIMKGYLGKPEATRNALTPDGWYKTGDVCIVDSHGVYKIVDRKKELIKVKGFQVAPAELEGILLGHPKIADIGIVGVWEDSLATELPRAYIVPAAGMEALASETAKLALAEEINVWLKPKIAHYKQLIGGTAFVTELPRLPSGKILRRTLREIAKAERATIKANL</sequence>
<reference evidence="5" key="1">
    <citation type="submission" date="2020-07" db="EMBL/GenBank/DDBJ databases">
        <title>Draft Genome Sequence of a Deep-Sea Yeast, Naganishia (Cryptococcus) liquefaciens strain N6.</title>
        <authorList>
            <person name="Han Y.W."/>
            <person name="Kajitani R."/>
            <person name="Morimoto H."/>
            <person name="Parhat M."/>
            <person name="Tsubouchi H."/>
            <person name="Bakenova O."/>
            <person name="Ogata M."/>
            <person name="Argunhan B."/>
            <person name="Aoki R."/>
            <person name="Kajiwara S."/>
            <person name="Itoh T."/>
            <person name="Iwasaki H."/>
        </authorList>
    </citation>
    <scope>NUCLEOTIDE SEQUENCE</scope>
    <source>
        <strain evidence="5">N6</strain>
    </source>
</reference>
<keyword evidence="6" id="KW-1185">Reference proteome</keyword>
<dbReference type="InterPro" id="IPR000873">
    <property type="entry name" value="AMP-dep_synth/lig_dom"/>
</dbReference>
<dbReference type="Proteomes" id="UP000620104">
    <property type="component" value="Unassembled WGS sequence"/>
</dbReference>
<dbReference type="Gene3D" id="3.40.50.12780">
    <property type="entry name" value="N-terminal domain of ligase-like"/>
    <property type="match status" value="1"/>
</dbReference>
<protein>
    <submittedName>
        <fullName evidence="5">Uncharacterized protein</fullName>
    </submittedName>
</protein>
<keyword evidence="2" id="KW-0436">Ligase</keyword>
<dbReference type="InterPro" id="IPR042099">
    <property type="entry name" value="ANL_N_sf"/>
</dbReference>
<name>A0A8H3TR58_9TREE</name>
<proteinExistence type="inferred from homology"/>